<organism evidence="1 2">
    <name type="scientific">Siansivirga zeaxanthinifaciens CC-SAMT-1</name>
    <dbReference type="NCBI Taxonomy" id="1454006"/>
    <lineage>
        <taxon>Bacteria</taxon>
        <taxon>Pseudomonadati</taxon>
        <taxon>Bacteroidota</taxon>
        <taxon>Flavobacteriia</taxon>
        <taxon>Flavobacteriales</taxon>
        <taxon>Flavobacteriaceae</taxon>
        <taxon>Siansivirga</taxon>
    </lineage>
</organism>
<keyword evidence="2" id="KW-1185">Reference proteome</keyword>
<dbReference type="EMBL" id="CP007202">
    <property type="protein sequence ID" value="AJR03570.1"/>
    <property type="molecule type" value="Genomic_DNA"/>
</dbReference>
<gene>
    <name evidence="1" type="ORF">AW14_07965</name>
</gene>
<sequence length="268" mass="31069">MLVPVPTYNNRFVLKVGIKALRPVIVALKGYDAHRANSYYFRRKVPFKSSAFRDGMNYKEISIPMPLSPETLLVEIYNSETGKDNGYVIEKFEVEKLEASEIWAQPAIHRFIDFAQKFSKYSGTYKPGFYDSSDHEFLIHLLPVIKDQFGNTLVTPARTNRQTGRIQVSKQAFKHFTIPVRMFVLLHERQHFQIPTREERLADLAALKLYLDLQYPKIEAVYAATKVFAMHPETVGSQHVTRAQDIINFIDRYRNTQEIMLNHKAKAV</sequence>
<evidence type="ECO:0000313" key="1">
    <source>
        <dbReference type="EMBL" id="AJR03570.1"/>
    </source>
</evidence>
<dbReference type="STRING" id="1454006.AW14_07965"/>
<dbReference type="HOGENOM" id="CLU_1101942_0_0_10"/>
<dbReference type="RefSeq" id="WP_044638294.1">
    <property type="nucleotide sequence ID" value="NZ_CP007202.1"/>
</dbReference>
<name>A0A0C5WL80_9FLAO</name>
<dbReference type="OrthoDB" id="1413352at2"/>
<evidence type="ECO:0000313" key="2">
    <source>
        <dbReference type="Proteomes" id="UP000032229"/>
    </source>
</evidence>
<dbReference type="Proteomes" id="UP000032229">
    <property type="component" value="Chromosome"/>
</dbReference>
<protein>
    <submittedName>
        <fullName evidence="1">Uncharacterized protein</fullName>
    </submittedName>
</protein>
<proteinExistence type="predicted"/>
<dbReference type="KEGG" id="sze:AW14_07965"/>
<accession>A0A0C5WL80</accession>
<dbReference type="AlphaFoldDB" id="A0A0C5WL80"/>
<reference evidence="1 2" key="1">
    <citation type="submission" date="2014-02" db="EMBL/GenBank/DDBJ databases">
        <authorList>
            <person name="Young C.-C."/>
            <person name="Hameed A."/>
            <person name="Huang H.-C."/>
            <person name="Shahina M."/>
        </authorList>
    </citation>
    <scope>NUCLEOTIDE SEQUENCE [LARGE SCALE GENOMIC DNA]</scope>
    <source>
        <strain evidence="1 2">CC-SAMT-1</strain>
    </source>
</reference>